<proteinExistence type="inferred from homology"/>
<keyword evidence="2 5" id="KW-0808">Transferase</keyword>
<keyword evidence="4 5" id="KW-0961">Cell wall biogenesis/degradation</keyword>
<dbReference type="HAMAP" id="MF_02070">
    <property type="entry name" value="TagA_TarA"/>
    <property type="match status" value="1"/>
</dbReference>
<protein>
    <recommendedName>
        <fullName evidence="5">N-acetylglucosaminyldiphosphoundecaprenol N-acetyl-beta-D-mannosaminyltransferase</fullName>
        <ecNumber evidence="5">2.4.1.187</ecNumber>
    </recommendedName>
    <alternativeName>
        <fullName evidence="5">N-acetylmannosaminyltransferase</fullName>
    </alternativeName>
    <alternativeName>
        <fullName evidence="5">UDP-N-acetylmannosamine transferase</fullName>
    </alternativeName>
    <alternativeName>
        <fullName evidence="5">UDP-N-acetylmannosamine:N-acetylglucosaminyl pyrophosphorylundecaprenol N-acetylmannosaminyltransferase</fullName>
    </alternativeName>
</protein>
<evidence type="ECO:0000256" key="2">
    <source>
        <dbReference type="ARBA" id="ARBA00022679"/>
    </source>
</evidence>
<reference evidence="6 7" key="1">
    <citation type="submission" date="2018-06" db="EMBL/GenBank/DDBJ databases">
        <authorList>
            <person name="Strepis N."/>
        </authorList>
    </citation>
    <scope>NUCLEOTIDE SEQUENCE [LARGE SCALE GENOMIC DNA]</scope>
    <source>
        <strain evidence="6">LUCI</strain>
    </source>
</reference>
<dbReference type="UniPathway" id="UPA00632"/>
<evidence type="ECO:0000313" key="7">
    <source>
        <dbReference type="Proteomes" id="UP000277811"/>
    </source>
</evidence>
<comment type="function">
    <text evidence="5">Catalyzes the conversion of GlcNAc-PP-undecaprenol into ManNAc-GlcNAc-PP-undecaprenol, the first committed lipid intermediate in the de novo synthesis of teichoic acid.</text>
</comment>
<evidence type="ECO:0000256" key="5">
    <source>
        <dbReference type="HAMAP-Rule" id="MF_02070"/>
    </source>
</evidence>
<evidence type="ECO:0000256" key="1">
    <source>
        <dbReference type="ARBA" id="ARBA00022676"/>
    </source>
</evidence>
<comment type="pathway">
    <text evidence="5">Cell wall biogenesis; teichoic acid biosynthesis.</text>
</comment>
<dbReference type="AlphaFoldDB" id="A0A498R9T2"/>
<evidence type="ECO:0000256" key="4">
    <source>
        <dbReference type="ARBA" id="ARBA00023316"/>
    </source>
</evidence>
<sequence length="242" mass="26739">MEKQVDVLNVQVDAVTMEEALSILEQFIRDGRPHLIATANAEMIMMAQKDRELASVLTQASLVIPDGAGVVWAARYLGVDMPERVAGFDLSQRLLSAAAGKGYKVYLFGGAPGIVDRAKAMAEKQYPGLQIVGRRNGFFTPEEDELIINHIKASQPEILLVGLGVPKQEKWLAKNLARLGVPVVIGVGGTFDVMAGAVKRAPLWMQQANMEWLYRLLSQPQRAIRMLALPRFVWRVVTGKKY</sequence>
<dbReference type="Pfam" id="PF03808">
    <property type="entry name" value="Glyco_tran_WecG"/>
    <property type="match status" value="1"/>
</dbReference>
<dbReference type="EMBL" id="UPPP01000083">
    <property type="protein sequence ID" value="VBB07919.1"/>
    <property type="molecule type" value="Genomic_DNA"/>
</dbReference>
<evidence type="ECO:0000313" key="6">
    <source>
        <dbReference type="EMBL" id="VBB07919.1"/>
    </source>
</evidence>
<keyword evidence="7" id="KW-1185">Reference proteome</keyword>
<dbReference type="CDD" id="cd06533">
    <property type="entry name" value="Glyco_transf_WecG_TagA"/>
    <property type="match status" value="1"/>
</dbReference>
<dbReference type="RefSeq" id="WP_122628841.1">
    <property type="nucleotide sequence ID" value="NZ_UPPP01000083.1"/>
</dbReference>
<comment type="catalytic activity">
    <reaction evidence="5">
        <text>UDP-N-acetyl-alpha-D-mannosamine + N-acetyl-alpha-D-glucosaminyl-di-trans,octa-cis-undecaprenyl diphosphate = N-acetyl-beta-D-mannosaminyl-(1-&gt;4)-N-acetyl-alpha-D-glucosaminyl di-trans,octa-cis-undecaprenyl diphosphate + UDP + H(+)</text>
        <dbReference type="Rhea" id="RHEA:16053"/>
        <dbReference type="ChEBI" id="CHEBI:15378"/>
        <dbReference type="ChEBI" id="CHEBI:58223"/>
        <dbReference type="ChEBI" id="CHEBI:62959"/>
        <dbReference type="ChEBI" id="CHEBI:68623"/>
        <dbReference type="ChEBI" id="CHEBI:132210"/>
        <dbReference type="EC" id="2.4.1.187"/>
    </reaction>
</comment>
<accession>A0A498R9T2</accession>
<dbReference type="PANTHER" id="PTHR34136">
    <property type="match status" value="1"/>
</dbReference>
<dbReference type="GO" id="GO:0071555">
    <property type="term" value="P:cell wall organization"/>
    <property type="evidence" value="ECO:0007669"/>
    <property type="project" value="UniProtKB-KW"/>
</dbReference>
<dbReference type="GO" id="GO:0047244">
    <property type="term" value="F:N-acetylglucosaminyldiphosphoundecaprenol N-acetyl-beta-D-mannosaminyltransferase activity"/>
    <property type="evidence" value="ECO:0007669"/>
    <property type="project" value="UniProtKB-UniRule"/>
</dbReference>
<dbReference type="InterPro" id="IPR034714">
    <property type="entry name" value="TagA_TarA"/>
</dbReference>
<keyword evidence="1 5" id="KW-0328">Glycosyltransferase</keyword>
<name>A0A498R9T2_9FIRM</name>
<evidence type="ECO:0000256" key="3">
    <source>
        <dbReference type="ARBA" id="ARBA00022944"/>
    </source>
</evidence>
<dbReference type="PANTHER" id="PTHR34136:SF1">
    <property type="entry name" value="UDP-N-ACETYL-D-MANNOSAMINURONIC ACID TRANSFERASE"/>
    <property type="match status" value="1"/>
</dbReference>
<keyword evidence="3 5" id="KW-0777">Teichoic acid biosynthesis</keyword>
<gene>
    <name evidence="6" type="ORF">LUCI_3184</name>
</gene>
<dbReference type="GO" id="GO:0019350">
    <property type="term" value="P:teichoic acid biosynthetic process"/>
    <property type="evidence" value="ECO:0007669"/>
    <property type="project" value="UniProtKB-UniRule"/>
</dbReference>
<comment type="similarity">
    <text evidence="5">Belongs to the glycosyltransferase 26 family. TagA/TarA subfamily.</text>
</comment>
<dbReference type="EC" id="2.4.1.187" evidence="5"/>
<dbReference type="InterPro" id="IPR004629">
    <property type="entry name" value="WecG_TagA_CpsF"/>
</dbReference>
<dbReference type="NCBIfam" id="TIGR00696">
    <property type="entry name" value="wecG_tagA_cpsF"/>
    <property type="match status" value="1"/>
</dbReference>
<dbReference type="OrthoDB" id="9771846at2"/>
<organism evidence="6 7">
    <name type="scientific">Lucifera butyrica</name>
    <dbReference type="NCBI Taxonomy" id="1351585"/>
    <lineage>
        <taxon>Bacteria</taxon>
        <taxon>Bacillati</taxon>
        <taxon>Bacillota</taxon>
        <taxon>Negativicutes</taxon>
        <taxon>Veillonellales</taxon>
        <taxon>Veillonellaceae</taxon>
        <taxon>Lucifera</taxon>
    </lineage>
</organism>
<dbReference type="Proteomes" id="UP000277811">
    <property type="component" value="Unassembled WGS sequence"/>
</dbReference>